<evidence type="ECO:0000313" key="1">
    <source>
        <dbReference type="EMBL" id="MBK0378420.1"/>
    </source>
</evidence>
<reference evidence="1" key="1">
    <citation type="submission" date="2020-12" db="EMBL/GenBank/DDBJ databases">
        <title>Bacterial novel species Mucilaginibacter sp. SD-g isolated from soil.</title>
        <authorList>
            <person name="Jung H.-Y."/>
        </authorList>
    </citation>
    <scope>NUCLEOTIDE SEQUENCE</scope>
    <source>
        <strain evidence="1">SD-g</strain>
    </source>
</reference>
<dbReference type="EMBL" id="JAEHFW010000001">
    <property type="protein sequence ID" value="MBK0378420.1"/>
    <property type="molecule type" value="Genomic_DNA"/>
</dbReference>
<keyword evidence="2" id="KW-1185">Reference proteome</keyword>
<sequence>MSGLIMAAVSVETVSADVSAIVVPVVSSCVYADPEVLLLQEKKPNASIIITTLIFNFILLVV</sequence>
<proteinExistence type="predicted"/>
<dbReference type="Proteomes" id="UP000613193">
    <property type="component" value="Unassembled WGS sequence"/>
</dbReference>
<accession>A0A934PS47</accession>
<protein>
    <submittedName>
        <fullName evidence="1">Uncharacterized protein</fullName>
    </submittedName>
</protein>
<organism evidence="1 2">
    <name type="scientific">Mucilaginibacter segetis</name>
    <dbReference type="NCBI Taxonomy" id="2793071"/>
    <lineage>
        <taxon>Bacteria</taxon>
        <taxon>Pseudomonadati</taxon>
        <taxon>Bacteroidota</taxon>
        <taxon>Sphingobacteriia</taxon>
        <taxon>Sphingobacteriales</taxon>
        <taxon>Sphingobacteriaceae</taxon>
        <taxon>Mucilaginibacter</taxon>
    </lineage>
</organism>
<comment type="caution">
    <text evidence="1">The sequence shown here is derived from an EMBL/GenBank/DDBJ whole genome shotgun (WGS) entry which is preliminary data.</text>
</comment>
<name>A0A934PS47_9SPHI</name>
<dbReference type="RefSeq" id="WP_200064192.1">
    <property type="nucleotide sequence ID" value="NZ_JAEHFW010000001.1"/>
</dbReference>
<evidence type="ECO:0000313" key="2">
    <source>
        <dbReference type="Proteomes" id="UP000613193"/>
    </source>
</evidence>
<gene>
    <name evidence="1" type="ORF">I5M19_03825</name>
</gene>
<dbReference type="AlphaFoldDB" id="A0A934PS47"/>